<feature type="domain" description="RCK C-terminal" evidence="8">
    <location>
        <begin position="213"/>
        <end position="297"/>
    </location>
</feature>
<dbReference type="PANTHER" id="PTHR43652">
    <property type="entry name" value="BASIC AMINO ACID ANTIPORTER YFCC-RELATED"/>
    <property type="match status" value="1"/>
</dbReference>
<dbReference type="Proteomes" id="UP000245474">
    <property type="component" value="Unassembled WGS sequence"/>
</dbReference>
<dbReference type="Gene3D" id="3.30.70.1450">
    <property type="entry name" value="Regulator of K+ conductance, C-terminal domain"/>
    <property type="match status" value="2"/>
</dbReference>
<evidence type="ECO:0000256" key="2">
    <source>
        <dbReference type="ARBA" id="ARBA00022448"/>
    </source>
</evidence>
<protein>
    <submittedName>
        <fullName evidence="9">SLC13 family permease</fullName>
    </submittedName>
</protein>
<gene>
    <name evidence="9" type="ORF">DEM34_05305</name>
</gene>
<dbReference type="OrthoDB" id="9809303at2"/>
<evidence type="ECO:0000313" key="10">
    <source>
        <dbReference type="Proteomes" id="UP000245474"/>
    </source>
</evidence>
<dbReference type="InterPro" id="IPR004680">
    <property type="entry name" value="Cit_transptr-like_dom"/>
</dbReference>
<dbReference type="GO" id="GO:0008324">
    <property type="term" value="F:monoatomic cation transmembrane transporter activity"/>
    <property type="evidence" value="ECO:0007669"/>
    <property type="project" value="InterPro"/>
</dbReference>
<keyword evidence="2" id="KW-0813">Transport</keyword>
<dbReference type="Pfam" id="PF02080">
    <property type="entry name" value="TrkA_C"/>
    <property type="match status" value="2"/>
</dbReference>
<feature type="transmembrane region" description="Helical" evidence="7">
    <location>
        <begin position="454"/>
        <end position="480"/>
    </location>
</feature>
<dbReference type="Pfam" id="PF03600">
    <property type="entry name" value="CitMHS"/>
    <property type="match status" value="1"/>
</dbReference>
<dbReference type="InterPro" id="IPR031312">
    <property type="entry name" value="Na/sul_symport_CS"/>
</dbReference>
<organism evidence="9 10">
    <name type="scientific">Sediminicurvatus halobius</name>
    <dbReference type="NCBI Taxonomy" id="2182432"/>
    <lineage>
        <taxon>Bacteria</taxon>
        <taxon>Pseudomonadati</taxon>
        <taxon>Pseudomonadota</taxon>
        <taxon>Gammaproteobacteria</taxon>
        <taxon>Chromatiales</taxon>
        <taxon>Ectothiorhodospiraceae</taxon>
        <taxon>Sediminicurvatus</taxon>
    </lineage>
</organism>
<dbReference type="InterPro" id="IPR006037">
    <property type="entry name" value="RCK_C"/>
</dbReference>
<keyword evidence="3 7" id="KW-0812">Transmembrane</keyword>
<dbReference type="PROSITE" id="PS51202">
    <property type="entry name" value="RCK_C"/>
    <property type="match status" value="2"/>
</dbReference>
<feature type="transmembrane region" description="Helical" evidence="7">
    <location>
        <begin position="146"/>
        <end position="167"/>
    </location>
</feature>
<feature type="transmembrane region" description="Helical" evidence="7">
    <location>
        <begin position="406"/>
        <end position="434"/>
    </location>
</feature>
<evidence type="ECO:0000256" key="4">
    <source>
        <dbReference type="ARBA" id="ARBA00022737"/>
    </source>
</evidence>
<accession>A0A2U2N5D3</accession>
<evidence type="ECO:0000256" key="5">
    <source>
        <dbReference type="ARBA" id="ARBA00022989"/>
    </source>
</evidence>
<feature type="transmembrane region" description="Helical" evidence="7">
    <location>
        <begin position="492"/>
        <end position="521"/>
    </location>
</feature>
<keyword evidence="10" id="KW-1185">Reference proteome</keyword>
<dbReference type="GO" id="GO:0005886">
    <property type="term" value="C:plasma membrane"/>
    <property type="evidence" value="ECO:0007669"/>
    <property type="project" value="TreeGrafter"/>
</dbReference>
<comment type="subcellular location">
    <subcellularLocation>
        <location evidence="1">Membrane</location>
        <topology evidence="1">Multi-pass membrane protein</topology>
    </subcellularLocation>
</comment>
<proteinExistence type="predicted"/>
<evidence type="ECO:0000256" key="7">
    <source>
        <dbReference type="SAM" id="Phobius"/>
    </source>
</evidence>
<keyword evidence="6 7" id="KW-0472">Membrane</keyword>
<evidence type="ECO:0000256" key="1">
    <source>
        <dbReference type="ARBA" id="ARBA00004141"/>
    </source>
</evidence>
<keyword evidence="4" id="KW-0677">Repeat</keyword>
<feature type="transmembrane region" description="Helical" evidence="7">
    <location>
        <begin position="533"/>
        <end position="554"/>
    </location>
</feature>
<reference evidence="9 10" key="1">
    <citation type="submission" date="2018-05" db="EMBL/GenBank/DDBJ databases">
        <title>Spiribacter halobius sp. nov., a moderately halophilic bacterium isolated from marine solar saltern.</title>
        <authorList>
            <person name="Zheng W.-S."/>
            <person name="Lu D.-C."/>
            <person name="Du Z.-J."/>
        </authorList>
    </citation>
    <scope>NUCLEOTIDE SEQUENCE [LARGE SCALE GENOMIC DNA]</scope>
    <source>
        <strain evidence="9 10">E85</strain>
    </source>
</reference>
<name>A0A2U2N5D3_9GAMM</name>
<evidence type="ECO:0000256" key="3">
    <source>
        <dbReference type="ARBA" id="ARBA00022692"/>
    </source>
</evidence>
<dbReference type="FunFam" id="3.30.70.1450:FF:000009">
    <property type="entry name" value="SLC13 family permease"/>
    <property type="match status" value="1"/>
</dbReference>
<dbReference type="PROSITE" id="PS01271">
    <property type="entry name" value="NA_SULFATE"/>
    <property type="match status" value="1"/>
</dbReference>
<feature type="transmembrane region" description="Helical" evidence="7">
    <location>
        <begin position="104"/>
        <end position="125"/>
    </location>
</feature>
<feature type="transmembrane region" description="Helical" evidence="7">
    <location>
        <begin position="30"/>
        <end position="51"/>
    </location>
</feature>
<dbReference type="GO" id="GO:0006813">
    <property type="term" value="P:potassium ion transport"/>
    <property type="evidence" value="ECO:0007669"/>
    <property type="project" value="InterPro"/>
</dbReference>
<dbReference type="RefSeq" id="WP_109677002.1">
    <property type="nucleotide sequence ID" value="NZ_CP086615.1"/>
</dbReference>
<feature type="domain" description="RCK C-terminal" evidence="8">
    <location>
        <begin position="304"/>
        <end position="388"/>
    </location>
</feature>
<dbReference type="InterPro" id="IPR036721">
    <property type="entry name" value="RCK_C_sf"/>
</dbReference>
<dbReference type="InterPro" id="IPR051679">
    <property type="entry name" value="DASS-Related_Transporters"/>
</dbReference>
<feature type="transmembrane region" description="Helical" evidence="7">
    <location>
        <begin position="574"/>
        <end position="594"/>
    </location>
</feature>
<dbReference type="AlphaFoldDB" id="A0A2U2N5D3"/>
<dbReference type="PANTHER" id="PTHR43652:SF2">
    <property type="entry name" value="BASIC AMINO ACID ANTIPORTER YFCC-RELATED"/>
    <property type="match status" value="1"/>
</dbReference>
<feature type="transmembrane region" description="Helical" evidence="7">
    <location>
        <begin position="179"/>
        <end position="202"/>
    </location>
</feature>
<sequence>MRWEAWLTVAVVVAVFLALASGRARPVSGLFGGLTVIITVGALTGSEHLVAPAEAVAGFGNSGLITVGLLFVVAAGLVHTGAVGLVTDPLLGRPRRLFTAQLRLLGPVAGLSAFLNNTPIVAVFLPVVNDLARRCRLPASRLYLPLSYAAILGGTCTLIGTSTNLIVDGLARAQPGFDGLGLFDIAWVGVPATVVGIGYILLASPRLLPAGGSALGETPDPRRYTVEVSVARDGPLVGRSIEAAGLRHLPGLFLAEIEREGELLPAVAPSERLHGGDRLVFVGVLESVVDLHRMRGIEPAADRVDRLTAPREQRCLVEAVVSDACPLVGHSIRDGRFRAEYQAAVIAVARGGRRLPGKIGDIVLQAGDTLLLETHPSFLQRQRNARDFFLVSGVEDSTPRRHDRAWIALATLAGMVTLAASGVLTLLNAALLAAGTLVLTGCVTGPEARRHVDWNVLLVIGAALGLGEAIAQSGAAAVAAGELVDLAGGEPLLVLAAIYLVTLLCTELITNNAAAVLVFPIAVSAAETLGAGLTPFVVVVMMAASAAFATPIGYQTNLMVYGPGGYRFADYLRFGLPLNALVMGVTLGMVPWVWEF</sequence>
<evidence type="ECO:0000313" key="9">
    <source>
        <dbReference type="EMBL" id="PWG64302.1"/>
    </source>
</evidence>
<comment type="caution">
    <text evidence="9">The sequence shown here is derived from an EMBL/GenBank/DDBJ whole genome shotgun (WGS) entry which is preliminary data.</text>
</comment>
<keyword evidence="5 7" id="KW-1133">Transmembrane helix</keyword>
<evidence type="ECO:0000259" key="8">
    <source>
        <dbReference type="PROSITE" id="PS51202"/>
    </source>
</evidence>
<dbReference type="SUPFAM" id="SSF116726">
    <property type="entry name" value="TrkA C-terminal domain-like"/>
    <property type="match status" value="2"/>
</dbReference>
<feature type="transmembrane region" description="Helical" evidence="7">
    <location>
        <begin position="63"/>
        <end position="84"/>
    </location>
</feature>
<dbReference type="EMBL" id="QFFI01000006">
    <property type="protein sequence ID" value="PWG64302.1"/>
    <property type="molecule type" value="Genomic_DNA"/>
</dbReference>
<evidence type="ECO:0000256" key="6">
    <source>
        <dbReference type="ARBA" id="ARBA00023136"/>
    </source>
</evidence>